<dbReference type="Proteomes" id="UP000061569">
    <property type="component" value="Chromosome"/>
</dbReference>
<name>A0A0S2DQ88_LYSEN</name>
<evidence type="ECO:0008006" key="4">
    <source>
        <dbReference type="Google" id="ProtNLM"/>
    </source>
</evidence>
<dbReference type="AlphaFoldDB" id="A0A0S2DQ88"/>
<dbReference type="STRING" id="69.GLE_5402"/>
<evidence type="ECO:0000313" key="3">
    <source>
        <dbReference type="Proteomes" id="UP000061569"/>
    </source>
</evidence>
<proteinExistence type="predicted"/>
<gene>
    <name evidence="2" type="ORF">GLE_5402</name>
</gene>
<organism evidence="2 3">
    <name type="scientific">Lysobacter enzymogenes</name>
    <dbReference type="NCBI Taxonomy" id="69"/>
    <lineage>
        <taxon>Bacteria</taxon>
        <taxon>Pseudomonadati</taxon>
        <taxon>Pseudomonadota</taxon>
        <taxon>Gammaproteobacteria</taxon>
        <taxon>Lysobacterales</taxon>
        <taxon>Lysobacteraceae</taxon>
        <taxon>Lysobacter</taxon>
    </lineage>
</organism>
<feature type="chain" id="PRO_5006595416" description="Lipoprotein" evidence="1">
    <location>
        <begin position="20"/>
        <end position="72"/>
    </location>
</feature>
<reference evidence="2 3" key="1">
    <citation type="submission" date="2015-11" db="EMBL/GenBank/DDBJ databases">
        <title>Genome sequences of Lysobacter enzymogenes strain C3 and Lysobacter antibioticus ATCC 29479.</title>
        <authorList>
            <person name="Kobayashi D.Y."/>
        </authorList>
    </citation>
    <scope>NUCLEOTIDE SEQUENCE [LARGE SCALE GENOMIC DNA]</scope>
    <source>
        <strain evidence="2 3">C3</strain>
    </source>
</reference>
<protein>
    <recommendedName>
        <fullName evidence="4">Lipoprotein</fullName>
    </recommendedName>
</protein>
<evidence type="ECO:0000313" key="2">
    <source>
        <dbReference type="EMBL" id="ALN60743.1"/>
    </source>
</evidence>
<feature type="signal peptide" evidence="1">
    <location>
        <begin position="1"/>
        <end position="19"/>
    </location>
</feature>
<accession>A0A0S2DQ88</accession>
<dbReference type="KEGG" id="lez:GLE_5402"/>
<dbReference type="PATRIC" id="fig|69.6.peg.5317"/>
<sequence length="72" mass="7627">MSPTHRTTLFAAFVAFAFAAGFAGSVAAAKPDCSPCVAIYDSCMARPDGNWEICAREHNLCAGPLGCRYLPE</sequence>
<evidence type="ECO:0000256" key="1">
    <source>
        <dbReference type="SAM" id="SignalP"/>
    </source>
</evidence>
<dbReference type="EMBL" id="CP013140">
    <property type="protein sequence ID" value="ALN60743.1"/>
    <property type="molecule type" value="Genomic_DNA"/>
</dbReference>
<keyword evidence="1" id="KW-0732">Signal</keyword>